<comment type="similarity">
    <text evidence="2">Belongs to the SLC35F solute transporter family.</text>
</comment>
<dbReference type="VEuPathDB" id="AmoebaDB:ACA1_113200"/>
<dbReference type="InterPro" id="IPR009262">
    <property type="entry name" value="SLC35_F1/F2/F6"/>
</dbReference>
<keyword evidence="3" id="KW-0813">Transport</keyword>
<feature type="region of interest" description="Disordered" evidence="7">
    <location>
        <begin position="124"/>
        <end position="147"/>
    </location>
</feature>
<keyword evidence="5 8" id="KW-1133">Transmembrane helix</keyword>
<name>L8H485_ACACF</name>
<protein>
    <submittedName>
        <fullName evidence="9">Solute carrier family protein</fullName>
    </submittedName>
</protein>
<gene>
    <name evidence="9" type="ORF">ACA1_113200</name>
</gene>
<feature type="transmembrane region" description="Helical" evidence="8">
    <location>
        <begin position="27"/>
        <end position="48"/>
    </location>
</feature>
<evidence type="ECO:0000256" key="4">
    <source>
        <dbReference type="ARBA" id="ARBA00022692"/>
    </source>
</evidence>
<evidence type="ECO:0000256" key="8">
    <source>
        <dbReference type="SAM" id="Phobius"/>
    </source>
</evidence>
<reference evidence="9 10" key="1">
    <citation type="journal article" date="2013" name="Genome Biol.">
        <title>Genome of Acanthamoeba castellanii highlights extensive lateral gene transfer and early evolution of tyrosine kinase signaling.</title>
        <authorList>
            <person name="Clarke M."/>
            <person name="Lohan A.J."/>
            <person name="Liu B."/>
            <person name="Lagkouvardos I."/>
            <person name="Roy S."/>
            <person name="Zafar N."/>
            <person name="Bertelli C."/>
            <person name="Schilde C."/>
            <person name="Kianianmomeni A."/>
            <person name="Burglin T.R."/>
            <person name="Frech C."/>
            <person name="Turcotte B."/>
            <person name="Kopec K.O."/>
            <person name="Synnott J.M."/>
            <person name="Choo C."/>
            <person name="Paponov I."/>
            <person name="Finkler A."/>
            <person name="Soon Heng Tan C."/>
            <person name="Hutchins A.P."/>
            <person name="Weinmeier T."/>
            <person name="Rattei T."/>
            <person name="Chu J.S."/>
            <person name="Gimenez G."/>
            <person name="Irimia M."/>
            <person name="Rigden D.J."/>
            <person name="Fitzpatrick D.A."/>
            <person name="Lorenzo-Morales J."/>
            <person name="Bateman A."/>
            <person name="Chiu C.H."/>
            <person name="Tang P."/>
            <person name="Hegemann P."/>
            <person name="Fromm H."/>
            <person name="Raoult D."/>
            <person name="Greub G."/>
            <person name="Miranda-Saavedra D."/>
            <person name="Chen N."/>
            <person name="Nash P."/>
            <person name="Ginger M.L."/>
            <person name="Horn M."/>
            <person name="Schaap P."/>
            <person name="Caler L."/>
            <person name="Loftus B."/>
        </authorList>
    </citation>
    <scope>NUCLEOTIDE SEQUENCE [LARGE SCALE GENOMIC DNA]</scope>
    <source>
        <strain evidence="9 10">Neff</strain>
    </source>
</reference>
<evidence type="ECO:0000256" key="6">
    <source>
        <dbReference type="ARBA" id="ARBA00023136"/>
    </source>
</evidence>
<dbReference type="OrthoDB" id="429955at2759"/>
<sequence length="147" mass="15919">MLGMFGSGLNIVQSVILERDTLAHIEWNLPIVGLLVSFSLCLFAMYSLTPYMLLWTGATLFNLSLLTSDAYAIIAGIFFFSYVPTYLYFVSLGAIVAGLVLYNVRLATTTDAGALVIDDDEAEGAARREPTEMDDVLPQTSPPAPAT</sequence>
<evidence type="ECO:0000256" key="1">
    <source>
        <dbReference type="ARBA" id="ARBA00004141"/>
    </source>
</evidence>
<feature type="transmembrane region" description="Helical" evidence="8">
    <location>
        <begin position="60"/>
        <end position="80"/>
    </location>
</feature>
<accession>L8H485</accession>
<dbReference type="Proteomes" id="UP000011083">
    <property type="component" value="Unassembled WGS sequence"/>
</dbReference>
<dbReference type="PANTHER" id="PTHR14233">
    <property type="entry name" value="DUF914-RELATED"/>
    <property type="match status" value="1"/>
</dbReference>
<feature type="transmembrane region" description="Helical" evidence="8">
    <location>
        <begin position="86"/>
        <end position="104"/>
    </location>
</feature>
<dbReference type="InterPro" id="IPR052221">
    <property type="entry name" value="SLC35F_Transporter"/>
</dbReference>
<dbReference type="GO" id="GO:0022857">
    <property type="term" value="F:transmembrane transporter activity"/>
    <property type="evidence" value="ECO:0007669"/>
    <property type="project" value="InterPro"/>
</dbReference>
<evidence type="ECO:0000256" key="3">
    <source>
        <dbReference type="ARBA" id="ARBA00022448"/>
    </source>
</evidence>
<evidence type="ECO:0000256" key="7">
    <source>
        <dbReference type="SAM" id="MobiDB-lite"/>
    </source>
</evidence>
<comment type="subcellular location">
    <subcellularLocation>
        <location evidence="1">Membrane</location>
        <topology evidence="1">Multi-pass membrane protein</topology>
    </subcellularLocation>
</comment>
<evidence type="ECO:0000313" key="9">
    <source>
        <dbReference type="EMBL" id="ELR19995.1"/>
    </source>
</evidence>
<keyword evidence="6 8" id="KW-0472">Membrane</keyword>
<dbReference type="PANTHER" id="PTHR14233:SF4">
    <property type="entry name" value="SOLUTE CARRIER FAMILY 35 MEMBER F2"/>
    <property type="match status" value="1"/>
</dbReference>
<dbReference type="EMBL" id="KB007926">
    <property type="protein sequence ID" value="ELR19995.1"/>
    <property type="molecule type" value="Genomic_DNA"/>
</dbReference>
<keyword evidence="4 8" id="KW-0812">Transmembrane</keyword>
<dbReference type="GO" id="GO:0016020">
    <property type="term" value="C:membrane"/>
    <property type="evidence" value="ECO:0007669"/>
    <property type="project" value="UniProtKB-SubCell"/>
</dbReference>
<proteinExistence type="inferred from homology"/>
<dbReference type="KEGG" id="acan:ACA1_113200"/>
<dbReference type="RefSeq" id="XP_004342104.1">
    <property type="nucleotide sequence ID" value="XM_004342055.1"/>
</dbReference>
<dbReference type="Pfam" id="PF06027">
    <property type="entry name" value="SLC35F"/>
    <property type="match status" value="1"/>
</dbReference>
<keyword evidence="10" id="KW-1185">Reference proteome</keyword>
<evidence type="ECO:0000313" key="10">
    <source>
        <dbReference type="Proteomes" id="UP000011083"/>
    </source>
</evidence>
<evidence type="ECO:0000256" key="5">
    <source>
        <dbReference type="ARBA" id="ARBA00022989"/>
    </source>
</evidence>
<dbReference type="GeneID" id="14920834"/>
<organism evidence="9 10">
    <name type="scientific">Acanthamoeba castellanii (strain ATCC 30010 / Neff)</name>
    <dbReference type="NCBI Taxonomy" id="1257118"/>
    <lineage>
        <taxon>Eukaryota</taxon>
        <taxon>Amoebozoa</taxon>
        <taxon>Discosea</taxon>
        <taxon>Longamoebia</taxon>
        <taxon>Centramoebida</taxon>
        <taxon>Acanthamoebidae</taxon>
        <taxon>Acanthamoeba</taxon>
    </lineage>
</organism>
<dbReference type="AlphaFoldDB" id="L8H485"/>
<evidence type="ECO:0000256" key="2">
    <source>
        <dbReference type="ARBA" id="ARBA00007863"/>
    </source>
</evidence>